<name>A0AAD4D4X5_9FUNG</name>
<dbReference type="SUPFAM" id="SSF50978">
    <property type="entry name" value="WD40 repeat-like"/>
    <property type="match status" value="1"/>
</dbReference>
<dbReference type="InterPro" id="IPR015943">
    <property type="entry name" value="WD40/YVTN_repeat-like_dom_sf"/>
</dbReference>
<keyword evidence="1 3" id="KW-0853">WD repeat</keyword>
<feature type="repeat" description="WD" evidence="3">
    <location>
        <begin position="280"/>
        <end position="315"/>
    </location>
</feature>
<dbReference type="GO" id="GO:0003714">
    <property type="term" value="F:transcription corepressor activity"/>
    <property type="evidence" value="ECO:0007669"/>
    <property type="project" value="InterPro"/>
</dbReference>
<keyword evidence="2" id="KW-0677">Repeat</keyword>
<evidence type="ECO:0000256" key="1">
    <source>
        <dbReference type="ARBA" id="ARBA00022574"/>
    </source>
</evidence>
<dbReference type="InterPro" id="IPR020472">
    <property type="entry name" value="WD40_PAC1"/>
</dbReference>
<feature type="repeat" description="WD" evidence="3">
    <location>
        <begin position="235"/>
        <end position="276"/>
    </location>
</feature>
<dbReference type="EMBL" id="JAAAIL010002171">
    <property type="protein sequence ID" value="KAG0259694.1"/>
    <property type="molecule type" value="Genomic_DNA"/>
</dbReference>
<evidence type="ECO:0008006" key="7">
    <source>
        <dbReference type="Google" id="ProtNLM"/>
    </source>
</evidence>
<evidence type="ECO:0000313" key="6">
    <source>
        <dbReference type="Proteomes" id="UP001194580"/>
    </source>
</evidence>
<evidence type="ECO:0000256" key="2">
    <source>
        <dbReference type="ARBA" id="ARBA00022737"/>
    </source>
</evidence>
<reference evidence="5" key="1">
    <citation type="journal article" date="2020" name="Fungal Divers.">
        <title>Resolving the Mortierellaceae phylogeny through synthesis of multi-gene phylogenetics and phylogenomics.</title>
        <authorList>
            <person name="Vandepol N."/>
            <person name="Liber J."/>
            <person name="Desiro A."/>
            <person name="Na H."/>
            <person name="Kennedy M."/>
            <person name="Barry K."/>
            <person name="Grigoriev I.V."/>
            <person name="Miller A.N."/>
            <person name="O'Donnell K."/>
            <person name="Stajich J.E."/>
            <person name="Bonito G."/>
        </authorList>
    </citation>
    <scope>NUCLEOTIDE SEQUENCE</scope>
    <source>
        <strain evidence="5">NRRL 28262</strain>
    </source>
</reference>
<evidence type="ECO:0000256" key="4">
    <source>
        <dbReference type="SAM" id="MobiDB-lite"/>
    </source>
</evidence>
<dbReference type="InterPro" id="IPR044716">
    <property type="entry name" value="LEUNIG-like"/>
</dbReference>
<feature type="compositionally biased region" description="Low complexity" evidence="4">
    <location>
        <begin position="101"/>
        <end position="122"/>
    </location>
</feature>
<sequence>MYLQQQGTPGPQTPQDSSQIKTSHSPIPQNSVPNGLHGPADALSGIPGATPGQDSTLQHVSSPTSQAIRERINSMQSPGGNTHPGTPMSIGSPTNRARVTQQQLLHAQQEAQKKQQQMIWGRQQQQQGLQRQPSMMSQQQMDFAGSQGGKAGTIISPVSTGLENMTMSSGGVDEIGRIQNLLTDNGEYETIENDGLQMDDDGVDSFGNENLLNIRNEDMQATSLHDSQLQLFANMTGHSQKVCTCAFSSDGQWLASAGVDKKVLIWSVATKELKCTIDGPEGHSGQVTNARFCSDDRLILGTTSQDNTARIWDLSPLAQGTSLVAQSISVLKGHKMTVTAVDFCPMIASNRCVSCDFDGELRIWNYMTGECERVINKMSEKPVFSPTPVRYHPQNPSVIAVALGKSLYVVNINDLNSQPRAIDTTHKKNILALDWSMQGHHLATASEDQVCVWDTTQTTQWRVLASQQLQKISSCAFVKTSAGGGGVGANAVSSAQSTRLVYGEYEKIWTWAFGSGRFVGTGPVTEPQAHPGAAVTALACTSSNIDGENVLVLASASAGKDGNLKLWKIAG</sequence>
<dbReference type="PROSITE" id="PS00678">
    <property type="entry name" value="WD_REPEATS_1"/>
    <property type="match status" value="1"/>
</dbReference>
<evidence type="ECO:0000256" key="3">
    <source>
        <dbReference type="PROSITE-ProRule" id="PRU00221"/>
    </source>
</evidence>
<proteinExistence type="predicted"/>
<dbReference type="PRINTS" id="PR00320">
    <property type="entry name" value="GPROTEINBRPT"/>
</dbReference>
<dbReference type="Pfam" id="PF00400">
    <property type="entry name" value="WD40"/>
    <property type="match status" value="4"/>
</dbReference>
<organism evidence="5 6">
    <name type="scientific">Linnemannia exigua</name>
    <dbReference type="NCBI Taxonomy" id="604196"/>
    <lineage>
        <taxon>Eukaryota</taxon>
        <taxon>Fungi</taxon>
        <taxon>Fungi incertae sedis</taxon>
        <taxon>Mucoromycota</taxon>
        <taxon>Mortierellomycotina</taxon>
        <taxon>Mortierellomycetes</taxon>
        <taxon>Mortierellales</taxon>
        <taxon>Mortierellaceae</taxon>
        <taxon>Linnemannia</taxon>
    </lineage>
</organism>
<dbReference type="InterPro" id="IPR001680">
    <property type="entry name" value="WD40_rpt"/>
</dbReference>
<protein>
    <recommendedName>
        <fullName evidence="7">WD40 repeat-like protein</fullName>
    </recommendedName>
</protein>
<accession>A0AAD4D4X5</accession>
<keyword evidence="6" id="KW-1185">Reference proteome</keyword>
<dbReference type="InterPro" id="IPR019775">
    <property type="entry name" value="WD40_repeat_CS"/>
</dbReference>
<feature type="repeat" description="WD" evidence="3">
    <location>
        <begin position="331"/>
        <end position="374"/>
    </location>
</feature>
<dbReference type="InterPro" id="IPR036322">
    <property type="entry name" value="WD40_repeat_dom_sf"/>
</dbReference>
<dbReference type="PANTHER" id="PTHR44376">
    <property type="entry name" value="TRANSCRIPTIONAL REGULATOR OF FILAMENTOUS GROWTH FLO8"/>
    <property type="match status" value="1"/>
</dbReference>
<dbReference type="PANTHER" id="PTHR44376:SF8">
    <property type="entry name" value="TRANSCRIPTIONAL COREPRESSOR LEUNIG-LIKE"/>
    <property type="match status" value="1"/>
</dbReference>
<evidence type="ECO:0000313" key="5">
    <source>
        <dbReference type="EMBL" id="KAG0259694.1"/>
    </source>
</evidence>
<dbReference type="SMART" id="SM00320">
    <property type="entry name" value="WD40"/>
    <property type="match status" value="5"/>
</dbReference>
<dbReference type="PROSITE" id="PS50082">
    <property type="entry name" value="WD_REPEATS_2"/>
    <property type="match status" value="3"/>
</dbReference>
<feature type="compositionally biased region" description="Low complexity" evidence="4">
    <location>
        <begin position="1"/>
        <end position="15"/>
    </location>
</feature>
<dbReference type="AlphaFoldDB" id="A0AAD4D4X5"/>
<gene>
    <name evidence="5" type="ORF">BGZ95_004608</name>
</gene>
<dbReference type="PROSITE" id="PS50294">
    <property type="entry name" value="WD_REPEATS_REGION"/>
    <property type="match status" value="2"/>
</dbReference>
<comment type="caution">
    <text evidence="5">The sequence shown here is derived from an EMBL/GenBank/DDBJ whole genome shotgun (WGS) entry which is preliminary data.</text>
</comment>
<feature type="region of interest" description="Disordered" evidence="4">
    <location>
        <begin position="1"/>
        <end position="122"/>
    </location>
</feature>
<feature type="compositionally biased region" description="Polar residues" evidence="4">
    <location>
        <begin position="16"/>
        <end position="33"/>
    </location>
</feature>
<dbReference type="Gene3D" id="2.130.10.10">
    <property type="entry name" value="YVTN repeat-like/Quinoprotein amine dehydrogenase"/>
    <property type="match status" value="2"/>
</dbReference>
<feature type="compositionally biased region" description="Polar residues" evidence="4">
    <location>
        <begin position="52"/>
        <end position="100"/>
    </location>
</feature>
<dbReference type="Proteomes" id="UP001194580">
    <property type="component" value="Unassembled WGS sequence"/>
</dbReference>